<organism evidence="2 3">
    <name type="scientific">Pseudomonas hefeiensis</name>
    <dbReference type="NCBI Taxonomy" id="2738125"/>
    <lineage>
        <taxon>Bacteria</taxon>
        <taxon>Pseudomonadati</taxon>
        <taxon>Pseudomonadota</taxon>
        <taxon>Gammaproteobacteria</taxon>
        <taxon>Pseudomonadales</taxon>
        <taxon>Pseudomonadaceae</taxon>
        <taxon>Pseudomonas</taxon>
    </lineage>
</organism>
<dbReference type="RefSeq" id="WP_305386151.1">
    <property type="nucleotide sequence ID" value="NZ_CP117426.1"/>
</dbReference>
<dbReference type="SMART" id="SM00028">
    <property type="entry name" value="TPR"/>
    <property type="match status" value="3"/>
</dbReference>
<dbReference type="SUPFAM" id="SSF48452">
    <property type="entry name" value="TPR-like"/>
    <property type="match status" value="1"/>
</dbReference>
<reference evidence="2 3" key="1">
    <citation type="submission" date="2023-02" db="EMBL/GenBank/DDBJ databases">
        <title>Evolution of Hrp T3SS in non-pathogenic Pseudomonas fluorescens.</title>
        <authorList>
            <person name="Liao K."/>
            <person name="Wei H."/>
            <person name="Gu Y."/>
        </authorList>
    </citation>
    <scope>NUCLEOTIDE SEQUENCE [LARGE SCALE GENOMIC DNA]</scope>
    <source>
        <strain evidence="2 3">FP205</strain>
    </source>
</reference>
<feature type="repeat" description="TPR" evidence="1">
    <location>
        <begin position="97"/>
        <end position="130"/>
    </location>
</feature>
<dbReference type="PROSITE" id="PS50005">
    <property type="entry name" value="TPR"/>
    <property type="match status" value="1"/>
</dbReference>
<keyword evidence="1" id="KW-0802">TPR repeat</keyword>
<sequence>MHFQRTLTLAEQPQDQIEAALGLAAVLNTLDCLDEEERLIEDMLPIARSMQAHTALARLNHLRGNIYFPRGDYAECRRLHEEALSFARIGRDLETEAKALSGIGDSYYAQGRMQTAYEVFDQCLCLCERNGLAHVEAGDRSARGSAQLYLGQPELALQDAMEAIECSARLGNHRAQVFSRLTAAWVLVAGGQDALAEQELT</sequence>
<dbReference type="Gene3D" id="1.25.40.10">
    <property type="entry name" value="Tetratricopeptide repeat domain"/>
    <property type="match status" value="1"/>
</dbReference>
<dbReference type="PANTHER" id="PTHR10098">
    <property type="entry name" value="RAPSYN-RELATED"/>
    <property type="match status" value="1"/>
</dbReference>
<name>A0ABY9G9E8_9PSED</name>
<evidence type="ECO:0000313" key="3">
    <source>
        <dbReference type="Proteomes" id="UP001230339"/>
    </source>
</evidence>
<gene>
    <name evidence="2" type="ORF">PSH57_25740</name>
</gene>
<dbReference type="InterPro" id="IPR019734">
    <property type="entry name" value="TPR_rpt"/>
</dbReference>
<proteinExistence type="predicted"/>
<keyword evidence="3" id="KW-1185">Reference proteome</keyword>
<dbReference type="EMBL" id="CP117449">
    <property type="protein sequence ID" value="WLH12183.1"/>
    <property type="molecule type" value="Genomic_DNA"/>
</dbReference>
<protein>
    <submittedName>
        <fullName evidence="2">Tetratricopeptide repeat protein</fullName>
    </submittedName>
</protein>
<accession>A0ABY9G9E8</accession>
<dbReference type="Proteomes" id="UP001230339">
    <property type="component" value="Chromosome"/>
</dbReference>
<evidence type="ECO:0000256" key="1">
    <source>
        <dbReference type="PROSITE-ProRule" id="PRU00339"/>
    </source>
</evidence>
<evidence type="ECO:0000313" key="2">
    <source>
        <dbReference type="EMBL" id="WLH12183.1"/>
    </source>
</evidence>
<dbReference type="Pfam" id="PF13424">
    <property type="entry name" value="TPR_12"/>
    <property type="match status" value="1"/>
</dbReference>
<dbReference type="InterPro" id="IPR011990">
    <property type="entry name" value="TPR-like_helical_dom_sf"/>
</dbReference>